<reference evidence="2 3" key="1">
    <citation type="submission" date="2015-03" db="EMBL/GenBank/DDBJ databases">
        <title>Draft genome sequence of Elstera litoralis.</title>
        <authorList>
            <person name="Rahalkar M.C."/>
            <person name="Dhakephalkar P.K."/>
            <person name="Pore S.D."/>
            <person name="Arora P."/>
            <person name="Kapse N.G."/>
            <person name="Pandit P.S."/>
        </authorList>
    </citation>
    <scope>NUCLEOTIDE SEQUENCE [LARGE SCALE GENOMIC DNA]</scope>
    <source>
        <strain evidence="2 3">Dia-1</strain>
    </source>
</reference>
<dbReference type="Proteomes" id="UP000033774">
    <property type="component" value="Unassembled WGS sequence"/>
</dbReference>
<proteinExistence type="predicted"/>
<dbReference type="EMBL" id="LAJY01000504">
    <property type="protein sequence ID" value="KJV08642.1"/>
    <property type="molecule type" value="Genomic_DNA"/>
</dbReference>
<comment type="caution">
    <text evidence="2">The sequence shown here is derived from an EMBL/GenBank/DDBJ whole genome shotgun (WGS) entry which is preliminary data.</text>
</comment>
<protein>
    <recommendedName>
        <fullName evidence="4">Lipoprotein</fullName>
    </recommendedName>
</protein>
<evidence type="ECO:0000256" key="1">
    <source>
        <dbReference type="SAM" id="SignalP"/>
    </source>
</evidence>
<feature type="signal peptide" evidence="1">
    <location>
        <begin position="1"/>
        <end position="20"/>
    </location>
</feature>
<dbReference type="AlphaFoldDB" id="A0A0F3IPU9"/>
<organism evidence="2 3">
    <name type="scientific">Elstera litoralis</name>
    <dbReference type="NCBI Taxonomy" id="552518"/>
    <lineage>
        <taxon>Bacteria</taxon>
        <taxon>Pseudomonadati</taxon>
        <taxon>Pseudomonadota</taxon>
        <taxon>Alphaproteobacteria</taxon>
        <taxon>Rhodospirillales</taxon>
        <taxon>Rhodospirillaceae</taxon>
        <taxon>Elstera</taxon>
    </lineage>
</organism>
<dbReference type="PROSITE" id="PS51257">
    <property type="entry name" value="PROKAR_LIPOPROTEIN"/>
    <property type="match status" value="1"/>
</dbReference>
<evidence type="ECO:0008006" key="4">
    <source>
        <dbReference type="Google" id="ProtNLM"/>
    </source>
</evidence>
<name>A0A0F3IPU9_9PROT</name>
<keyword evidence="1" id="KW-0732">Signal</keyword>
<dbReference type="RefSeq" id="WP_045776832.1">
    <property type="nucleotide sequence ID" value="NZ_LAJY01000504.1"/>
</dbReference>
<keyword evidence="3" id="KW-1185">Reference proteome</keyword>
<accession>A0A0F3IPU9</accession>
<feature type="chain" id="PRO_5002462466" description="Lipoprotein" evidence="1">
    <location>
        <begin position="21"/>
        <end position="104"/>
    </location>
</feature>
<evidence type="ECO:0000313" key="2">
    <source>
        <dbReference type="EMBL" id="KJV08642.1"/>
    </source>
</evidence>
<dbReference type="OrthoDB" id="9885351at2"/>
<evidence type="ECO:0000313" key="3">
    <source>
        <dbReference type="Proteomes" id="UP000033774"/>
    </source>
</evidence>
<sequence>MIARPLVALLFVAGCAAAPAWEKAGGDTATRDKDLAACQQELRFTSDEARRRDTRVAAARGELAPGRGTGYEALRGDIDASAQRRRDSRALTDCMQAKGYTSVP</sequence>
<gene>
    <name evidence="2" type="ORF">VZ95_16500</name>
</gene>